<feature type="compositionally biased region" description="Low complexity" evidence="1">
    <location>
        <begin position="73"/>
        <end position="86"/>
    </location>
</feature>
<name>A0A3P7LZL1_STRVU</name>
<dbReference type="OrthoDB" id="5806989at2759"/>
<evidence type="ECO:0000313" key="4">
    <source>
        <dbReference type="Proteomes" id="UP000270094"/>
    </source>
</evidence>
<dbReference type="InterPro" id="IPR014044">
    <property type="entry name" value="CAP_dom"/>
</dbReference>
<protein>
    <recommendedName>
        <fullName evidence="2">SCP domain-containing protein</fullName>
    </recommendedName>
</protein>
<dbReference type="CDD" id="cd05380">
    <property type="entry name" value="CAP_euk"/>
    <property type="match status" value="1"/>
</dbReference>
<proteinExistence type="predicted"/>
<reference evidence="3 4" key="1">
    <citation type="submission" date="2018-11" db="EMBL/GenBank/DDBJ databases">
        <authorList>
            <consortium name="Pathogen Informatics"/>
        </authorList>
    </citation>
    <scope>NUCLEOTIDE SEQUENCE [LARGE SCALE GENOMIC DNA]</scope>
</reference>
<evidence type="ECO:0000259" key="2">
    <source>
        <dbReference type="Pfam" id="PF00188"/>
    </source>
</evidence>
<dbReference type="InterPro" id="IPR035940">
    <property type="entry name" value="CAP_sf"/>
</dbReference>
<dbReference type="Pfam" id="PF00188">
    <property type="entry name" value="CAP"/>
    <property type="match status" value="1"/>
</dbReference>
<dbReference type="AlphaFoldDB" id="A0A3P7LZL1"/>
<dbReference type="SUPFAM" id="SSF55797">
    <property type="entry name" value="PR-1-like"/>
    <property type="match status" value="1"/>
</dbReference>
<evidence type="ECO:0000256" key="1">
    <source>
        <dbReference type="SAM" id="MobiDB-lite"/>
    </source>
</evidence>
<feature type="non-terminal residue" evidence="3">
    <location>
        <position position="1"/>
    </location>
</feature>
<organism evidence="3 4">
    <name type="scientific">Strongylus vulgaris</name>
    <name type="common">Blood worm</name>
    <dbReference type="NCBI Taxonomy" id="40348"/>
    <lineage>
        <taxon>Eukaryota</taxon>
        <taxon>Metazoa</taxon>
        <taxon>Ecdysozoa</taxon>
        <taxon>Nematoda</taxon>
        <taxon>Chromadorea</taxon>
        <taxon>Rhabditida</taxon>
        <taxon>Rhabditina</taxon>
        <taxon>Rhabditomorpha</taxon>
        <taxon>Strongyloidea</taxon>
        <taxon>Strongylidae</taxon>
        <taxon>Strongylus</taxon>
    </lineage>
</organism>
<dbReference type="EMBL" id="UYYB01130973">
    <property type="protein sequence ID" value="VDM84548.1"/>
    <property type="molecule type" value="Genomic_DNA"/>
</dbReference>
<keyword evidence="4" id="KW-1185">Reference proteome</keyword>
<dbReference type="Proteomes" id="UP000270094">
    <property type="component" value="Unassembled WGS sequence"/>
</dbReference>
<sequence>VTFVLVLAARAQDVEFLPTAPQTGTLEPISGPSGLPVDWTGRTGEPVEWTRPTGQAIDFSEATGEPLGPSGEPGATGVTGGPVPTAKPRLPVDWTGRTGEPTEWTGPTGQPADFSGATGDPLGPSGEPGATGVTGEPVPTAEPTEGMCSNADVSDLFRKTVVEQHNALRSELAQGHVSNGKPQDPVVNMRRASKMMQLTYNCDLETKALKRAKEYKLSPTAPEGVSENVFVYKLAEGEIAYDVLAKRVCFL</sequence>
<evidence type="ECO:0000313" key="3">
    <source>
        <dbReference type="EMBL" id="VDM84548.1"/>
    </source>
</evidence>
<dbReference type="Gene3D" id="3.40.33.10">
    <property type="entry name" value="CAP"/>
    <property type="match status" value="1"/>
</dbReference>
<gene>
    <name evidence="3" type="ORF">SVUK_LOCUS19546</name>
</gene>
<feature type="compositionally biased region" description="Low complexity" evidence="1">
    <location>
        <begin position="94"/>
        <end position="109"/>
    </location>
</feature>
<accession>A0A3P7LZL1</accession>
<feature type="domain" description="SCP" evidence="2">
    <location>
        <begin position="164"/>
        <end position="237"/>
    </location>
</feature>
<feature type="region of interest" description="Disordered" evidence="1">
    <location>
        <begin position="59"/>
        <end position="146"/>
    </location>
</feature>